<accession>A0A2S7T193</accession>
<dbReference type="Proteomes" id="UP000239872">
    <property type="component" value="Unassembled WGS sequence"/>
</dbReference>
<organism evidence="6 7">
    <name type="scientific">Flavipsychrobacter stenotrophus</name>
    <dbReference type="NCBI Taxonomy" id="2077091"/>
    <lineage>
        <taxon>Bacteria</taxon>
        <taxon>Pseudomonadati</taxon>
        <taxon>Bacteroidota</taxon>
        <taxon>Chitinophagia</taxon>
        <taxon>Chitinophagales</taxon>
        <taxon>Chitinophagaceae</taxon>
        <taxon>Flavipsychrobacter</taxon>
    </lineage>
</organism>
<evidence type="ECO:0000259" key="3">
    <source>
        <dbReference type="Pfam" id="PF18962"/>
    </source>
</evidence>
<evidence type="ECO:0000313" key="6">
    <source>
        <dbReference type="EMBL" id="PQJ12526.1"/>
    </source>
</evidence>
<dbReference type="PROSITE" id="PS51125">
    <property type="entry name" value="NHL"/>
    <property type="match status" value="1"/>
</dbReference>
<dbReference type="EMBL" id="PPSL01000001">
    <property type="protein sequence ID" value="PQJ12526.1"/>
    <property type="molecule type" value="Genomic_DNA"/>
</dbReference>
<feature type="domain" description="DUF7619" evidence="4">
    <location>
        <begin position="652"/>
        <end position="783"/>
    </location>
</feature>
<keyword evidence="7" id="KW-1185">Reference proteome</keyword>
<dbReference type="Pfam" id="PF25021">
    <property type="entry name" value="TEN_NHL"/>
    <property type="match status" value="1"/>
</dbReference>
<evidence type="ECO:0000259" key="4">
    <source>
        <dbReference type="Pfam" id="PF24595"/>
    </source>
</evidence>
<keyword evidence="1" id="KW-0677">Repeat</keyword>
<dbReference type="InterPro" id="IPR011042">
    <property type="entry name" value="6-blade_b-propeller_TolB-like"/>
</dbReference>
<name>A0A2S7T193_9BACT</name>
<dbReference type="InterPro" id="IPR026444">
    <property type="entry name" value="Secre_tail"/>
</dbReference>
<feature type="domain" description="Teneurin NHL" evidence="5">
    <location>
        <begin position="193"/>
        <end position="245"/>
    </location>
</feature>
<dbReference type="SUPFAM" id="SSF49373">
    <property type="entry name" value="Invasin/intimin cell-adhesion fragments"/>
    <property type="match status" value="1"/>
</dbReference>
<feature type="repeat" description="NHL" evidence="2">
    <location>
        <begin position="193"/>
        <end position="236"/>
    </location>
</feature>
<protein>
    <submittedName>
        <fullName evidence="6">Uncharacterized protein</fullName>
    </submittedName>
</protein>
<dbReference type="InterPro" id="IPR008964">
    <property type="entry name" value="Invasin/intimin_cell_adhesion"/>
</dbReference>
<dbReference type="Pfam" id="PF24595">
    <property type="entry name" value="DUF7619"/>
    <property type="match status" value="1"/>
</dbReference>
<evidence type="ECO:0000259" key="5">
    <source>
        <dbReference type="Pfam" id="PF25021"/>
    </source>
</evidence>
<dbReference type="NCBIfam" id="TIGR01451">
    <property type="entry name" value="B_ant_repeat"/>
    <property type="match status" value="1"/>
</dbReference>
<dbReference type="InterPro" id="IPR055353">
    <property type="entry name" value="DUF7619"/>
</dbReference>
<dbReference type="RefSeq" id="WP_105037409.1">
    <property type="nucleotide sequence ID" value="NZ_PPSL01000001.1"/>
</dbReference>
<comment type="caution">
    <text evidence="6">The sequence shown here is derived from an EMBL/GenBank/DDBJ whole genome shotgun (WGS) entry which is preliminary data.</text>
</comment>
<proteinExistence type="predicted"/>
<dbReference type="InterPro" id="IPR047589">
    <property type="entry name" value="DUF11_rpt"/>
</dbReference>
<dbReference type="PANTHER" id="PTHR24104">
    <property type="entry name" value="E3 UBIQUITIN-PROTEIN LIGASE NHLRC1-RELATED"/>
    <property type="match status" value="1"/>
</dbReference>
<evidence type="ECO:0000313" key="7">
    <source>
        <dbReference type="Proteomes" id="UP000239872"/>
    </source>
</evidence>
<reference evidence="6 7" key="1">
    <citation type="submission" date="2018-01" db="EMBL/GenBank/DDBJ databases">
        <title>A novel member of the phylum Bacteroidetes isolated from glacier ice.</title>
        <authorList>
            <person name="Liu Q."/>
            <person name="Xin Y.-H."/>
        </authorList>
    </citation>
    <scope>NUCLEOTIDE SEQUENCE [LARGE SCALE GENOMIC DNA]</scope>
    <source>
        <strain evidence="6 7">RB1R16</strain>
    </source>
</reference>
<evidence type="ECO:0000256" key="2">
    <source>
        <dbReference type="PROSITE-ProRule" id="PRU00504"/>
    </source>
</evidence>
<dbReference type="OrthoDB" id="9805017at2"/>
<feature type="domain" description="Secretion system C-terminal sorting" evidence="3">
    <location>
        <begin position="1643"/>
        <end position="1721"/>
    </location>
</feature>
<dbReference type="InterPro" id="IPR056822">
    <property type="entry name" value="TEN_NHL"/>
</dbReference>
<sequence length="1723" mass="175766">MRNILITIGVILNGFLLVAPAIAQSGTYTIIMGNGTTDIPNISGPATASGIGYGGTQIAIDQNRNIFVGDNFKRVISKVDTSGNIARVIGDGNDNPWHLGYQATTSSMREAEGIAIDRLGNIFIADFNHRMVLKIDTTGLLTNVSIGGFMPCPSSVFVDSANNLYFTDWWSSVVEKITPTGIITIIAGTGTQGFSGDGGPATNAMLHGPQDVTMDRNGNIYIADGSNNRIRKIDANGIITTVAGNGAASHAGDGLPATFAGLDNPARLDLDPFGNLYISSGFGNCHRKIDCAGIVSSPSFISGLNDLAIDNSGNFYFKVGSYIKKFTPSPTPSFNLNLHHTCGGPLLNISSPVFDSTLRVVSYFNDGTNDTCRFSQGIFAVGSYVSINHTYASAGTYTIKNMIINGSAIVDSFVASYVHQPCGVINLQTYSDLNSNCVFDSGIDVAAHLPVTIEVDSNGIPNDTISITGGLYYTANGTAGDIYSFKVISHPPGLTPSCPASGIISDTFSVTGDNSKTIRMGFNCSSLPGFDISVNSAHKAGRHTLQFDVAINNAYCSPTASDLVINISPKYDYYSASPVPASISGHTLTWHLGGMSSSYASTIINLRCEVPGALLLPGDTAQTTIKVIPPPGDLDTGNNTIFIVDTVKSSFDPNYIAVSPQGNILAGTKLQYTIEFENDGNDTAQNIYVMDTLSDKVDPSSFEMVMATNPMNIATYKSGGHTIVKFDFPNIKLLDSTHHNQCTGMLIYNINAKRGLPNNTSILNHAGIFFDDNPVVMTNTIQNVIRIPYISIAETALVCPGDTAHFIATSPDIVNTYYKWFVNSAATGSGRSELISAAVNAGNTVNCKLWDSAGDSLLSISNNLTVSSLALPDAGTITGTSTVCELATTTLSNTATGGTWTSSTASATIATGTLTGLTAGTTIVSYAVTNTCGTAIDTMMVTVRPLPQAGTITGTPIVCELSSITLTDTTAGGTWTSGTSNVTIVAGVVNGISAGNAIIYYAVTNSCGTATDTMMVTINPLPNAGTITGTPVVCALAATTLSNVVTGGAWSSSSSSATIVGGVVTGATVGSAIISYSKTNSCGTAVDTMMVTVNPLPDAGTITGTPVVCQLAATTLSNITSGGTWTSNSPAATVASGVVTGAGAGNAIISYAVTNSCGTATDTMMVTINPLPNAGTITGTPVICALAATTLGNTVTGGTWASSAATATVVGGTVTGITAGNTIISYSVSNSCGTTTDTMMVTVNPLPDAGTITGATAVCETATMTLSDLITGGSWASSTFYATVAGGLVTGVLAGNTIISYSVTNSCGTAVDTMMIAVYPLANAGTITGTPIVCELGTTTLSNAATGGTWLSSSSSATIAGGVVHGVNAGTTIISYSVSNSCNVAVDTMSVTINPLPNAGTINGLSSVCVGGIITLTDIVTGGFWSAGSFDATVVSGMVTGLTANNVDIYYFVTNSCGTAIDTMAITVLPLADAGSITGASSVCAGAATSLASAITGGTWISSTSSTATINVSGIVSGIAAGTTIISYIVTNTCGADTATASITVNALPDAGTITGMDSVCEGMTISLSNTTTGSWSSSNAGIATISATGVVTGVNSGIVTIVYTSITSCGTDTATHQLFVRPFSSCEASIGNSGSVASNLTLYPNPNNGTFTLSGSLLSIGSELNIEIMNMLGQVVYRNIIANTNGSINEQIQPGGKLADGTYILKVNVSNAQEILHFIIKS</sequence>
<dbReference type="NCBIfam" id="TIGR04183">
    <property type="entry name" value="Por_Secre_tail"/>
    <property type="match status" value="1"/>
</dbReference>
<gene>
    <name evidence="6" type="ORF">CJD36_001895</name>
</gene>
<dbReference type="SUPFAM" id="SSF63829">
    <property type="entry name" value="Calcium-dependent phosphotriesterase"/>
    <property type="match status" value="1"/>
</dbReference>
<dbReference type="Gene3D" id="2.60.40.1080">
    <property type="match status" value="1"/>
</dbReference>
<dbReference type="Pfam" id="PF18962">
    <property type="entry name" value="Por_Secre_tail"/>
    <property type="match status" value="1"/>
</dbReference>
<dbReference type="InterPro" id="IPR001258">
    <property type="entry name" value="NHL_repeat"/>
</dbReference>
<dbReference type="InterPro" id="IPR050952">
    <property type="entry name" value="TRIM-NHL_E3_ligases"/>
</dbReference>
<dbReference type="Gene3D" id="2.120.10.30">
    <property type="entry name" value="TolB, C-terminal domain"/>
    <property type="match status" value="2"/>
</dbReference>
<evidence type="ECO:0000256" key="1">
    <source>
        <dbReference type="ARBA" id="ARBA00022737"/>
    </source>
</evidence>